<organism evidence="4 5">
    <name type="scientific">Bodo saltans</name>
    <name type="common">Flagellated protozoan</name>
    <dbReference type="NCBI Taxonomy" id="75058"/>
    <lineage>
        <taxon>Eukaryota</taxon>
        <taxon>Discoba</taxon>
        <taxon>Euglenozoa</taxon>
        <taxon>Kinetoplastea</taxon>
        <taxon>Metakinetoplastina</taxon>
        <taxon>Eubodonida</taxon>
        <taxon>Bodonidae</taxon>
        <taxon>Bodo</taxon>
    </lineage>
</organism>
<keyword evidence="5" id="KW-1185">Reference proteome</keyword>
<dbReference type="SUPFAM" id="SSF55347">
    <property type="entry name" value="Glyceraldehyde-3-phosphate dehydrogenase-like, C-terminal domain"/>
    <property type="match status" value="1"/>
</dbReference>
<proteinExistence type="inferred from homology"/>
<dbReference type="SUPFAM" id="SSF51735">
    <property type="entry name" value="NAD(P)-binding Rossmann-fold domains"/>
    <property type="match status" value="1"/>
</dbReference>
<evidence type="ECO:0000313" key="5">
    <source>
        <dbReference type="Proteomes" id="UP000051952"/>
    </source>
</evidence>
<evidence type="ECO:0000313" key="4">
    <source>
        <dbReference type="EMBL" id="CUE69034.1"/>
    </source>
</evidence>
<gene>
    <name evidence="4" type="ORF">BSAL_51920</name>
</gene>
<dbReference type="Gene3D" id="3.30.360.10">
    <property type="entry name" value="Dihydrodipicolinate Reductase, domain 2"/>
    <property type="match status" value="1"/>
</dbReference>
<evidence type="ECO:0000259" key="3">
    <source>
        <dbReference type="Pfam" id="PF22725"/>
    </source>
</evidence>
<dbReference type="PANTHER" id="PTHR46368:SF4">
    <property type="entry name" value="OS10G0403700 PROTEIN"/>
    <property type="match status" value="1"/>
</dbReference>
<dbReference type="OrthoDB" id="277322at2759"/>
<dbReference type="PANTHER" id="PTHR46368">
    <property type="match status" value="1"/>
</dbReference>
<dbReference type="EMBL" id="CYKH01000072">
    <property type="protein sequence ID" value="CUE69034.1"/>
    <property type="molecule type" value="Genomic_DNA"/>
</dbReference>
<evidence type="ECO:0000259" key="2">
    <source>
        <dbReference type="Pfam" id="PF01408"/>
    </source>
</evidence>
<dbReference type="InterPro" id="IPR000683">
    <property type="entry name" value="Gfo/Idh/MocA-like_OxRdtase_N"/>
</dbReference>
<dbReference type="Pfam" id="PF22725">
    <property type="entry name" value="GFO_IDH_MocA_C3"/>
    <property type="match status" value="1"/>
</dbReference>
<reference evidence="5" key="1">
    <citation type="submission" date="2015-09" db="EMBL/GenBank/DDBJ databases">
        <authorList>
            <consortium name="Pathogen Informatics"/>
        </authorList>
    </citation>
    <scope>NUCLEOTIDE SEQUENCE [LARGE SCALE GENOMIC DNA]</scope>
    <source>
        <strain evidence="5">Lake Konstanz</strain>
    </source>
</reference>
<dbReference type="Gene3D" id="3.40.50.720">
    <property type="entry name" value="NAD(P)-binding Rossmann-like Domain"/>
    <property type="match status" value="1"/>
</dbReference>
<dbReference type="AlphaFoldDB" id="A0A0S4IRH3"/>
<sequence>MTTGVGFLGAAGIARKTWAALHAAGLRVVILGCRDVARGETFVNECATILNIPEADRPKVVGSYDDVVSHPDVSVVYIPLPVSFRDTWIRACAANGKHVVCEKPPAHNAEQLEEWIELLAIKNLMFMDGTMLSHGKRIEHLQAQLPSLVGTIRHIHQEFCFTASPDDIRQDPALEPMGALGDLGWYAVRYAQHLLGAPKVVSATCERNEKGGITVVIALLQYPCGATQTFRVGLNSASTQSMLVTGTIACLSLDDFCLPVVSGTTSYDMHRNTIRSVGCGVPHERHGETIVLEEDSTFQEVQMWRDVTTVVTTVGHDRRWSALSLQTQKTLDAIVAALPPFEPKK</sequence>
<dbReference type="Proteomes" id="UP000051952">
    <property type="component" value="Unassembled WGS sequence"/>
</dbReference>
<feature type="domain" description="Gfo/Idh/MocA-like oxidoreductase N-terminal" evidence="2">
    <location>
        <begin position="5"/>
        <end position="127"/>
    </location>
</feature>
<accession>A0A0S4IRH3</accession>
<name>A0A0S4IRH3_BODSA</name>
<evidence type="ECO:0000256" key="1">
    <source>
        <dbReference type="ARBA" id="ARBA00010928"/>
    </source>
</evidence>
<dbReference type="OMA" id="NIAWRAW"/>
<dbReference type="Pfam" id="PF01408">
    <property type="entry name" value="GFO_IDH_MocA"/>
    <property type="match status" value="1"/>
</dbReference>
<dbReference type="GO" id="GO:0000166">
    <property type="term" value="F:nucleotide binding"/>
    <property type="evidence" value="ECO:0007669"/>
    <property type="project" value="InterPro"/>
</dbReference>
<dbReference type="InterPro" id="IPR055170">
    <property type="entry name" value="GFO_IDH_MocA-like_dom"/>
</dbReference>
<feature type="domain" description="GFO/IDH/MocA-like oxidoreductase" evidence="3">
    <location>
        <begin position="149"/>
        <end position="247"/>
    </location>
</feature>
<protein>
    <submittedName>
        <fullName evidence="4">Oxidoreductase-like protein, putative</fullName>
    </submittedName>
</protein>
<dbReference type="InterPro" id="IPR036291">
    <property type="entry name" value="NAD(P)-bd_dom_sf"/>
</dbReference>
<dbReference type="VEuPathDB" id="TriTrypDB:BSAL_51920"/>
<comment type="similarity">
    <text evidence="1">Belongs to the Gfo/Idh/MocA family.</text>
</comment>